<sequence>EVLLHLSSPTPSPTPRPLSPPEVTLIVCDSSISLLPCIYSTFLPLYYRRYELSGQPVFAPAGGLLEWRAAEGAVSGRRPLMHYALTRLWILPPSLAHLGEEAERAPPEGPRSALTSFPLSPRSHSWERKSSTSNSVVELDWNNCLQPPCLS</sequence>
<feature type="non-terminal residue" evidence="1">
    <location>
        <position position="1"/>
    </location>
</feature>
<reference evidence="1" key="1">
    <citation type="submission" date="2022-05" db="EMBL/GenBank/DDBJ databases">
        <title>Chromosome-level genome of Chaenocephalus aceratus.</title>
        <authorList>
            <person name="Park H."/>
        </authorList>
    </citation>
    <scope>NUCLEOTIDE SEQUENCE</scope>
    <source>
        <strain evidence="1">KU_202001</strain>
    </source>
</reference>
<name>A0ACB9WUF7_CHAAC</name>
<organism evidence="1 2">
    <name type="scientific">Chaenocephalus aceratus</name>
    <name type="common">Blackfin icefish</name>
    <name type="synonym">Chaenichthys aceratus</name>
    <dbReference type="NCBI Taxonomy" id="36190"/>
    <lineage>
        <taxon>Eukaryota</taxon>
        <taxon>Metazoa</taxon>
        <taxon>Chordata</taxon>
        <taxon>Craniata</taxon>
        <taxon>Vertebrata</taxon>
        <taxon>Euteleostomi</taxon>
        <taxon>Actinopterygii</taxon>
        <taxon>Neopterygii</taxon>
        <taxon>Teleostei</taxon>
        <taxon>Neoteleostei</taxon>
        <taxon>Acanthomorphata</taxon>
        <taxon>Eupercaria</taxon>
        <taxon>Perciformes</taxon>
        <taxon>Notothenioidei</taxon>
        <taxon>Channichthyidae</taxon>
        <taxon>Chaenocephalus</taxon>
    </lineage>
</organism>
<evidence type="ECO:0000313" key="1">
    <source>
        <dbReference type="EMBL" id="KAI4816950.1"/>
    </source>
</evidence>
<proteinExistence type="predicted"/>
<keyword evidence="2" id="KW-1185">Reference proteome</keyword>
<gene>
    <name evidence="1" type="ORF">KUCAC02_009250</name>
</gene>
<dbReference type="Proteomes" id="UP001057452">
    <property type="component" value="Chromosome 12"/>
</dbReference>
<protein>
    <submittedName>
        <fullName evidence="1">Uncharacterized protein</fullName>
    </submittedName>
</protein>
<evidence type="ECO:0000313" key="2">
    <source>
        <dbReference type="Proteomes" id="UP001057452"/>
    </source>
</evidence>
<feature type="non-terminal residue" evidence="1">
    <location>
        <position position="151"/>
    </location>
</feature>
<dbReference type="EMBL" id="CM043796">
    <property type="protein sequence ID" value="KAI4816950.1"/>
    <property type="molecule type" value="Genomic_DNA"/>
</dbReference>
<accession>A0ACB9WUF7</accession>
<comment type="caution">
    <text evidence="1">The sequence shown here is derived from an EMBL/GenBank/DDBJ whole genome shotgun (WGS) entry which is preliminary data.</text>
</comment>